<keyword evidence="3" id="KW-1185">Reference proteome</keyword>
<proteinExistence type="predicted"/>
<feature type="compositionally biased region" description="Polar residues" evidence="1">
    <location>
        <begin position="26"/>
        <end position="44"/>
    </location>
</feature>
<dbReference type="EMBL" id="BMAW01007957">
    <property type="protein sequence ID" value="GFT06236.1"/>
    <property type="molecule type" value="Genomic_DNA"/>
</dbReference>
<feature type="region of interest" description="Disordered" evidence="1">
    <location>
        <begin position="1"/>
        <end position="62"/>
    </location>
</feature>
<dbReference type="AlphaFoldDB" id="A0A8X6NBL8"/>
<evidence type="ECO:0000313" key="2">
    <source>
        <dbReference type="EMBL" id="GFT06236.1"/>
    </source>
</evidence>
<accession>A0A8X6NBL8</accession>
<evidence type="ECO:0000256" key="1">
    <source>
        <dbReference type="SAM" id="MobiDB-lite"/>
    </source>
</evidence>
<gene>
    <name evidence="2" type="ORF">NPIL_667931</name>
</gene>
<name>A0A8X6NBL8_NEPPI</name>
<organism evidence="2 3">
    <name type="scientific">Nephila pilipes</name>
    <name type="common">Giant wood spider</name>
    <name type="synonym">Nephila maculata</name>
    <dbReference type="NCBI Taxonomy" id="299642"/>
    <lineage>
        <taxon>Eukaryota</taxon>
        <taxon>Metazoa</taxon>
        <taxon>Ecdysozoa</taxon>
        <taxon>Arthropoda</taxon>
        <taxon>Chelicerata</taxon>
        <taxon>Arachnida</taxon>
        <taxon>Araneae</taxon>
        <taxon>Araneomorphae</taxon>
        <taxon>Entelegynae</taxon>
        <taxon>Araneoidea</taxon>
        <taxon>Nephilidae</taxon>
        <taxon>Nephila</taxon>
    </lineage>
</organism>
<sequence length="128" mass="14569">MTQCIRKTEKKETTDKGEEKKEQHCHYSTKTISFSRATPQNCGGRSSSKRKYRSHPLAPLPITTEGIIRSKRKDAQEEKMLAQEKIMCFPFSVTTVSLFRSFPASFVGEEDRPPVVLTVKSVMRDVCP</sequence>
<comment type="caution">
    <text evidence="2">The sequence shown here is derived from an EMBL/GenBank/DDBJ whole genome shotgun (WGS) entry which is preliminary data.</text>
</comment>
<feature type="compositionally biased region" description="Basic and acidic residues" evidence="1">
    <location>
        <begin position="1"/>
        <end position="25"/>
    </location>
</feature>
<evidence type="ECO:0000313" key="3">
    <source>
        <dbReference type="Proteomes" id="UP000887013"/>
    </source>
</evidence>
<dbReference type="Proteomes" id="UP000887013">
    <property type="component" value="Unassembled WGS sequence"/>
</dbReference>
<reference evidence="2" key="1">
    <citation type="submission" date="2020-08" db="EMBL/GenBank/DDBJ databases">
        <title>Multicomponent nature underlies the extraordinary mechanical properties of spider dragline silk.</title>
        <authorList>
            <person name="Kono N."/>
            <person name="Nakamura H."/>
            <person name="Mori M."/>
            <person name="Yoshida Y."/>
            <person name="Ohtoshi R."/>
            <person name="Malay A.D."/>
            <person name="Moran D.A.P."/>
            <person name="Tomita M."/>
            <person name="Numata K."/>
            <person name="Arakawa K."/>
        </authorList>
    </citation>
    <scope>NUCLEOTIDE SEQUENCE</scope>
</reference>
<protein>
    <submittedName>
        <fullName evidence="2">Uncharacterized protein</fullName>
    </submittedName>
</protein>